<dbReference type="RefSeq" id="WP_164132293.1">
    <property type="nucleotide sequence ID" value="NZ_JAAGOX010000054.1"/>
</dbReference>
<dbReference type="GO" id="GO:0016805">
    <property type="term" value="F:dipeptidase activity"/>
    <property type="evidence" value="ECO:0007669"/>
    <property type="project" value="UniProtKB-KW"/>
</dbReference>
<dbReference type="GO" id="GO:0006508">
    <property type="term" value="P:proteolysis"/>
    <property type="evidence" value="ECO:0007669"/>
    <property type="project" value="UniProtKB-KW"/>
</dbReference>
<dbReference type="PANTHER" id="PTHR12994:SF17">
    <property type="entry name" value="LD30995P"/>
    <property type="match status" value="1"/>
</dbReference>
<keyword evidence="1" id="KW-0645">Protease</keyword>
<evidence type="ECO:0000256" key="1">
    <source>
        <dbReference type="RuleBase" id="RU364089"/>
    </source>
</evidence>
<sequence>MSYAIYVGRNHSRTGHAWLAGYGDEPSSHWLEIVPAADHPEGATIEVGVGPGADMPGQRIAVPQVAHTLRHMRVSYSYYLGVPAPITNGGVNAAGVAVRDVWSTSRAELREMTPRDQRGFTYSDLARAVLERATSARGAVELCAALIAEHGEASYGGNSHLFADADEAWVMIQFAGGQGLWVAERLGPDSIRASRPGYVLEVPVDEPDHPDFLYPPNFVSFAREQGWYDQGPFDANAIYGDGKGRWEGIRWIEAEMQARATRPEKIGLEDMIWAIRTERLTGDTAGYGQVVPLVRAANPGLVPMWHAACGALSAPFSPVFLGQESIPAEYGPHRYLTTGESHRFMDLRKAVSGGRDTVSLVPQRHETTVGAFQDCKRLMYLMQLTGEGALAPVHGAFARREVRLDALVAAHLKVAELAVQGGCAAEAMRVLESFANSELSAALALVRDLAAGLAAQLTGAGPHPAPDRPAGFGQIW</sequence>
<evidence type="ECO:0000313" key="2">
    <source>
        <dbReference type="EMBL" id="NDW47272.1"/>
    </source>
</evidence>
<dbReference type="EMBL" id="JAAGOX010000054">
    <property type="protein sequence ID" value="NDW47272.1"/>
    <property type="molecule type" value="Genomic_DNA"/>
</dbReference>
<gene>
    <name evidence="2" type="ORF">G0P99_20195</name>
</gene>
<dbReference type="GO" id="GO:0070004">
    <property type="term" value="F:cysteine-type exopeptidase activity"/>
    <property type="evidence" value="ECO:0007669"/>
    <property type="project" value="InterPro"/>
</dbReference>
<comment type="caution">
    <text evidence="2">The sequence shown here is derived from an EMBL/GenBank/DDBJ whole genome shotgun (WGS) entry which is preliminary data.</text>
</comment>
<keyword evidence="1" id="KW-0224">Dipeptidase</keyword>
<dbReference type="Pfam" id="PF03577">
    <property type="entry name" value="Peptidase_C69"/>
    <property type="match status" value="1"/>
</dbReference>
<comment type="similarity">
    <text evidence="1">Belongs to the peptidase C69 family.</text>
</comment>
<dbReference type="InterPro" id="IPR005322">
    <property type="entry name" value="Peptidase_C69"/>
</dbReference>
<name>A0A6B2NT13_9RHOB</name>
<keyword evidence="1" id="KW-0378">Hydrolase</keyword>
<dbReference type="Gene3D" id="3.60.60.10">
    <property type="entry name" value="Penicillin V Acylase, Chain A"/>
    <property type="match status" value="1"/>
</dbReference>
<accession>A0A6B2NT13</accession>
<reference evidence="2" key="1">
    <citation type="submission" date="2020-02" db="EMBL/GenBank/DDBJ databases">
        <title>Delineation of the pyrene-degrading pathway in Roseobacter clade bacteria by genomic analysis.</title>
        <authorList>
            <person name="Zhou H."/>
            <person name="Wang H."/>
        </authorList>
    </citation>
    <scope>NUCLEOTIDE SEQUENCE</scope>
    <source>
        <strain evidence="2">PrR005</strain>
    </source>
</reference>
<dbReference type="AlphaFoldDB" id="A0A6B2NT13"/>
<dbReference type="PANTHER" id="PTHR12994">
    <property type="entry name" value="SECERNIN"/>
    <property type="match status" value="1"/>
</dbReference>
<proteinExistence type="inferred from homology"/>
<dbReference type="EC" id="3.4.-.-" evidence="1"/>
<comment type="catalytic activity">
    <reaction evidence="1">
        <text>an L-aminoacyl-L-amino acid + H2O = 2 an L-alpha-amino acid</text>
        <dbReference type="Rhea" id="RHEA:48940"/>
        <dbReference type="ChEBI" id="CHEBI:15377"/>
        <dbReference type="ChEBI" id="CHEBI:59869"/>
        <dbReference type="ChEBI" id="CHEBI:77460"/>
    </reaction>
</comment>
<protein>
    <recommendedName>
        <fullName evidence="1">Dipeptidase</fullName>
        <ecNumber evidence="1">3.4.-.-</ecNumber>
    </recommendedName>
</protein>
<organism evidence="2">
    <name type="scientific">Ruegeria sp. PrR005</name>
    <dbReference type="NCBI Taxonomy" id="2706882"/>
    <lineage>
        <taxon>Bacteria</taxon>
        <taxon>Pseudomonadati</taxon>
        <taxon>Pseudomonadota</taxon>
        <taxon>Alphaproteobacteria</taxon>
        <taxon>Rhodobacterales</taxon>
        <taxon>Roseobacteraceae</taxon>
        <taxon>Ruegeria</taxon>
    </lineage>
</organism>